<protein>
    <submittedName>
        <fullName evidence="2">Acetyl-CoA synthase subunit gamma</fullName>
    </submittedName>
</protein>
<sequence>FSMKGFSAGLAVAILLAVVRPSGVSGLSGSLEITAWLMLVPAISAYLAMNFTGASTYTSLSGVRKEMKWAVPIQIAGAVVGVILWLASRFTA</sequence>
<gene>
    <name evidence="2" type="ORF">HY912_13430</name>
</gene>
<dbReference type="AlphaFoldDB" id="A0A9D6V2T6"/>
<reference evidence="2" key="1">
    <citation type="submission" date="2020-07" db="EMBL/GenBank/DDBJ databases">
        <title>Huge and variable diversity of episymbiotic CPR bacteria and DPANN archaea in groundwater ecosystems.</title>
        <authorList>
            <person name="He C.Y."/>
            <person name="Keren R."/>
            <person name="Whittaker M."/>
            <person name="Farag I.F."/>
            <person name="Doudna J."/>
            <person name="Cate J.H.D."/>
            <person name="Banfield J.F."/>
        </authorList>
    </citation>
    <scope>NUCLEOTIDE SEQUENCE</scope>
    <source>
        <strain evidence="2">NC_groundwater_1664_Pr3_B-0.1um_52_9</strain>
    </source>
</reference>
<proteinExistence type="predicted"/>
<name>A0A9D6V2T6_9BACT</name>
<evidence type="ECO:0000313" key="3">
    <source>
        <dbReference type="Proteomes" id="UP000807825"/>
    </source>
</evidence>
<keyword evidence="1" id="KW-1133">Transmembrane helix</keyword>
<feature type="transmembrane region" description="Helical" evidence="1">
    <location>
        <begin position="69"/>
        <end position="87"/>
    </location>
</feature>
<keyword evidence="1" id="KW-0812">Transmembrane</keyword>
<organism evidence="2 3">
    <name type="scientific">Desulfomonile tiedjei</name>
    <dbReference type="NCBI Taxonomy" id="2358"/>
    <lineage>
        <taxon>Bacteria</taxon>
        <taxon>Pseudomonadati</taxon>
        <taxon>Thermodesulfobacteriota</taxon>
        <taxon>Desulfomonilia</taxon>
        <taxon>Desulfomonilales</taxon>
        <taxon>Desulfomonilaceae</taxon>
        <taxon>Desulfomonile</taxon>
    </lineage>
</organism>
<accession>A0A9D6V2T6</accession>
<feature type="non-terminal residue" evidence="2">
    <location>
        <position position="1"/>
    </location>
</feature>
<comment type="caution">
    <text evidence="2">The sequence shown here is derived from an EMBL/GenBank/DDBJ whole genome shotgun (WGS) entry which is preliminary data.</text>
</comment>
<dbReference type="Proteomes" id="UP000807825">
    <property type="component" value="Unassembled WGS sequence"/>
</dbReference>
<evidence type="ECO:0000256" key="1">
    <source>
        <dbReference type="SAM" id="Phobius"/>
    </source>
</evidence>
<feature type="transmembrane region" description="Helical" evidence="1">
    <location>
        <begin position="36"/>
        <end position="57"/>
    </location>
</feature>
<keyword evidence="1" id="KW-0472">Membrane</keyword>
<evidence type="ECO:0000313" key="2">
    <source>
        <dbReference type="EMBL" id="MBI5250489.1"/>
    </source>
</evidence>
<dbReference type="EMBL" id="JACRDE010000349">
    <property type="protein sequence ID" value="MBI5250489.1"/>
    <property type="molecule type" value="Genomic_DNA"/>
</dbReference>